<gene>
    <name evidence="2" type="ORF">FIBSPDRAFT_1047791</name>
</gene>
<accession>A0A166EQK9</accession>
<evidence type="ECO:0000313" key="3">
    <source>
        <dbReference type="Proteomes" id="UP000076532"/>
    </source>
</evidence>
<sequence>MARAWRYQGVGTFAYLENSRSGDWAFLEIKPYVQVWHGVSIAGPAGRGVHADTRLRRAGARGCDATQQAVRALRETGVGKEEGGVKTNRAVLVGVAAHAHWEERKCDTMWLKRELRDVMRIGMELLKLWEGGLGLQRQQGTEEVTATSTSRERYSTWSSLRQDPKPPRTRRSRYTKFSDPSISSVAWHNESRADDEDLRLLRATA</sequence>
<protein>
    <submittedName>
        <fullName evidence="2">Uncharacterized protein</fullName>
    </submittedName>
</protein>
<dbReference type="Gene3D" id="3.30.470.20">
    <property type="entry name" value="ATP-grasp fold, B domain"/>
    <property type="match status" value="2"/>
</dbReference>
<dbReference type="EMBL" id="KV417598">
    <property type="protein sequence ID" value="KZP16005.1"/>
    <property type="molecule type" value="Genomic_DNA"/>
</dbReference>
<feature type="region of interest" description="Disordered" evidence="1">
    <location>
        <begin position="140"/>
        <end position="180"/>
    </location>
</feature>
<dbReference type="AlphaFoldDB" id="A0A166EQK9"/>
<reference evidence="2 3" key="1">
    <citation type="journal article" date="2016" name="Mol. Biol. Evol.">
        <title>Comparative Genomics of Early-Diverging Mushroom-Forming Fungi Provides Insights into the Origins of Lignocellulose Decay Capabilities.</title>
        <authorList>
            <person name="Nagy L.G."/>
            <person name="Riley R."/>
            <person name="Tritt A."/>
            <person name="Adam C."/>
            <person name="Daum C."/>
            <person name="Floudas D."/>
            <person name="Sun H."/>
            <person name="Yadav J.S."/>
            <person name="Pangilinan J."/>
            <person name="Larsson K.H."/>
            <person name="Matsuura K."/>
            <person name="Barry K."/>
            <person name="Labutti K."/>
            <person name="Kuo R."/>
            <person name="Ohm R.A."/>
            <person name="Bhattacharya S.S."/>
            <person name="Shirouzu T."/>
            <person name="Yoshinaga Y."/>
            <person name="Martin F.M."/>
            <person name="Grigoriev I.V."/>
            <person name="Hibbett D.S."/>
        </authorList>
    </citation>
    <scope>NUCLEOTIDE SEQUENCE [LARGE SCALE GENOMIC DNA]</scope>
    <source>
        <strain evidence="2 3">CBS 109695</strain>
    </source>
</reference>
<evidence type="ECO:0000256" key="1">
    <source>
        <dbReference type="SAM" id="MobiDB-lite"/>
    </source>
</evidence>
<feature type="compositionally biased region" description="Polar residues" evidence="1">
    <location>
        <begin position="140"/>
        <end position="161"/>
    </location>
</feature>
<organism evidence="2 3">
    <name type="scientific">Athelia psychrophila</name>
    <dbReference type="NCBI Taxonomy" id="1759441"/>
    <lineage>
        <taxon>Eukaryota</taxon>
        <taxon>Fungi</taxon>
        <taxon>Dikarya</taxon>
        <taxon>Basidiomycota</taxon>
        <taxon>Agaricomycotina</taxon>
        <taxon>Agaricomycetes</taxon>
        <taxon>Agaricomycetidae</taxon>
        <taxon>Atheliales</taxon>
        <taxon>Atheliaceae</taxon>
        <taxon>Athelia</taxon>
    </lineage>
</organism>
<dbReference type="STRING" id="436010.A0A166EQK9"/>
<name>A0A166EQK9_9AGAM</name>
<keyword evidence="3" id="KW-1185">Reference proteome</keyword>
<proteinExistence type="predicted"/>
<dbReference type="Proteomes" id="UP000076532">
    <property type="component" value="Unassembled WGS sequence"/>
</dbReference>
<evidence type="ECO:0000313" key="2">
    <source>
        <dbReference type="EMBL" id="KZP16005.1"/>
    </source>
</evidence>